<dbReference type="STRING" id="29655.A0A0K9Q010"/>
<dbReference type="OrthoDB" id="448946at2759"/>
<evidence type="ECO:0000313" key="3">
    <source>
        <dbReference type="Proteomes" id="UP000036987"/>
    </source>
</evidence>
<keyword evidence="3" id="KW-1185">Reference proteome</keyword>
<keyword evidence="1" id="KW-0732">Signal</keyword>
<evidence type="ECO:0000313" key="2">
    <source>
        <dbReference type="EMBL" id="KMZ73837.1"/>
    </source>
</evidence>
<dbReference type="PANTHER" id="PTHR37203:SF3">
    <property type="entry name" value="SLR0975 PROTEIN"/>
    <property type="match status" value="1"/>
</dbReference>
<reference evidence="3" key="1">
    <citation type="journal article" date="2016" name="Nature">
        <title>The genome of the seagrass Zostera marina reveals angiosperm adaptation to the sea.</title>
        <authorList>
            <person name="Olsen J.L."/>
            <person name="Rouze P."/>
            <person name="Verhelst B."/>
            <person name="Lin Y.-C."/>
            <person name="Bayer T."/>
            <person name="Collen J."/>
            <person name="Dattolo E."/>
            <person name="De Paoli E."/>
            <person name="Dittami S."/>
            <person name="Maumus F."/>
            <person name="Michel G."/>
            <person name="Kersting A."/>
            <person name="Lauritano C."/>
            <person name="Lohaus R."/>
            <person name="Toepel M."/>
            <person name="Tonon T."/>
            <person name="Vanneste K."/>
            <person name="Amirebrahimi M."/>
            <person name="Brakel J."/>
            <person name="Bostroem C."/>
            <person name="Chovatia M."/>
            <person name="Grimwood J."/>
            <person name="Jenkins J.W."/>
            <person name="Jueterbock A."/>
            <person name="Mraz A."/>
            <person name="Stam W.T."/>
            <person name="Tice H."/>
            <person name="Bornberg-Bauer E."/>
            <person name="Green P.J."/>
            <person name="Pearson G.A."/>
            <person name="Procaccini G."/>
            <person name="Duarte C.M."/>
            <person name="Schmutz J."/>
            <person name="Reusch T.B.H."/>
            <person name="Van de Peer Y."/>
        </authorList>
    </citation>
    <scope>NUCLEOTIDE SEQUENCE [LARGE SCALE GENOMIC DNA]</scope>
    <source>
        <strain evidence="3">cv. Finnish</strain>
    </source>
</reference>
<dbReference type="Proteomes" id="UP000036987">
    <property type="component" value="Unassembled WGS sequence"/>
</dbReference>
<accession>A0A0K9Q010</accession>
<dbReference type="EMBL" id="LFYR01000514">
    <property type="protein sequence ID" value="KMZ73837.1"/>
    <property type="molecule type" value="Genomic_DNA"/>
</dbReference>
<dbReference type="PANTHER" id="PTHR37203">
    <property type="match status" value="1"/>
</dbReference>
<dbReference type="OMA" id="HFATYQV"/>
<proteinExistence type="predicted"/>
<name>A0A0K9Q010_ZOSMR</name>
<gene>
    <name evidence="2" type="ORF">ZOSMA_13G00380</name>
</gene>
<protein>
    <submittedName>
        <fullName evidence="2">Uncharacterized protein</fullName>
    </submittedName>
</protein>
<dbReference type="AlphaFoldDB" id="A0A0K9Q010"/>
<feature type="signal peptide" evidence="1">
    <location>
        <begin position="1"/>
        <end position="24"/>
    </location>
</feature>
<evidence type="ECO:0000256" key="1">
    <source>
        <dbReference type="SAM" id="SignalP"/>
    </source>
</evidence>
<comment type="caution">
    <text evidence="2">The sequence shown here is derived from an EMBL/GenBank/DDBJ whole genome shotgun (WGS) entry which is preliminary data.</text>
</comment>
<organism evidence="2 3">
    <name type="scientific">Zostera marina</name>
    <name type="common">Eelgrass</name>
    <dbReference type="NCBI Taxonomy" id="29655"/>
    <lineage>
        <taxon>Eukaryota</taxon>
        <taxon>Viridiplantae</taxon>
        <taxon>Streptophyta</taxon>
        <taxon>Embryophyta</taxon>
        <taxon>Tracheophyta</taxon>
        <taxon>Spermatophyta</taxon>
        <taxon>Magnoliopsida</taxon>
        <taxon>Liliopsida</taxon>
        <taxon>Zosteraceae</taxon>
        <taxon>Zostera</taxon>
    </lineage>
</organism>
<feature type="chain" id="PRO_5005528031" evidence="1">
    <location>
        <begin position="25"/>
        <end position="361"/>
    </location>
</feature>
<sequence length="361" mass="41284">MIAATGPCTLLWLCIPFAIPSAKSRTTISFALRSRSSHEIPFPRMEKNRKSRFPVSSPNTGIFSKNLDCRRVLLRNSYDPDLRAVLELASDEELLEIEEILFGRSYFSPLLKSFTVKSNMDYGIYMDHIEQRDYFIDQLESRFLFLAADAHSTIRGWRPSYRNILLRVRKKLHVPCSGKLSTVDLEVQIYLHLLKEYSRNNSFHFPWDSNGQDKLVVGLSSWKVHTFAALKSRENDVKQMVLKGSGIYTLRKMYQSVAMKLSGKLMREAANYHIKHEIIKKGGQLAAISLDSRAALLAARSGYVCAVSRYFGFRSLIMLLGPVLWGTLLADVMKQMLGTDYARILRAIYAFTQIRLLRTHG</sequence>